<name>A0A2S4HK47_9GAMM</name>
<evidence type="ECO:0000313" key="2">
    <source>
        <dbReference type="Proteomes" id="UP000237222"/>
    </source>
</evidence>
<dbReference type="PROSITE" id="PS51257">
    <property type="entry name" value="PROKAR_LIPOPROTEIN"/>
    <property type="match status" value="1"/>
</dbReference>
<protein>
    <recommendedName>
        <fullName evidence="3">Lipoprotein</fullName>
    </recommendedName>
</protein>
<organism evidence="1 2">
    <name type="scientific">Zhongshania marina</name>
    <dbReference type="NCBI Taxonomy" id="2304603"/>
    <lineage>
        <taxon>Bacteria</taxon>
        <taxon>Pseudomonadati</taxon>
        <taxon>Pseudomonadota</taxon>
        <taxon>Gammaproteobacteria</taxon>
        <taxon>Cellvibrionales</taxon>
        <taxon>Spongiibacteraceae</taxon>
        <taxon>Zhongshania</taxon>
    </lineage>
</organism>
<dbReference type="Proteomes" id="UP000237222">
    <property type="component" value="Unassembled WGS sequence"/>
</dbReference>
<accession>A0A2S4HK47</accession>
<evidence type="ECO:0000313" key="1">
    <source>
        <dbReference type="EMBL" id="POP54364.1"/>
    </source>
</evidence>
<dbReference type="EMBL" id="PQGG01000007">
    <property type="protein sequence ID" value="POP54364.1"/>
    <property type="molecule type" value="Genomic_DNA"/>
</dbReference>
<evidence type="ECO:0008006" key="3">
    <source>
        <dbReference type="Google" id="ProtNLM"/>
    </source>
</evidence>
<dbReference type="RefSeq" id="WP_103683127.1">
    <property type="nucleotide sequence ID" value="NZ_PQGG01000007.1"/>
</dbReference>
<gene>
    <name evidence="1" type="ORF">C0068_03650</name>
</gene>
<dbReference type="AlphaFoldDB" id="A0A2S4HK47"/>
<proteinExistence type="predicted"/>
<sequence length="280" mass="29824">MQGKWLIALFILTTTGCGGGSNSGSGDSIDTVVNHLSATSGITYRGTIVSHLSSSDATNTDLSCFHFPAQTREEFLEGKSVLTQSTNGVCFQGAAGCYEVNESTMLRTPGIALDVITNSLGHVIASQPYSFAPNTIYLSVEERLINEADSCGTPSFTTFEDVSGTYSGHIYHVTPDVNEVSNYRSVRSAAISLFCNTDACTIGENNFLKSDTNSNTYREAVDGGHILKGEFTSKDGAITYKFIGAASTSSTIIGGIVYPELAEDELLDCSTDCLVLVFEK</sequence>
<reference evidence="1" key="1">
    <citation type="submission" date="2018-01" db="EMBL/GenBank/DDBJ databases">
        <authorList>
            <person name="Yu X.-D."/>
        </authorList>
    </citation>
    <scope>NUCLEOTIDE SEQUENCE</scope>
    <source>
        <strain evidence="1">ZX-21</strain>
    </source>
</reference>
<dbReference type="OrthoDB" id="10005120at2"/>
<comment type="caution">
    <text evidence="1">The sequence shown here is derived from an EMBL/GenBank/DDBJ whole genome shotgun (WGS) entry which is preliminary data.</text>
</comment>